<organism evidence="3 4">
    <name type="scientific">Mya arenaria</name>
    <name type="common">Soft-shell clam</name>
    <dbReference type="NCBI Taxonomy" id="6604"/>
    <lineage>
        <taxon>Eukaryota</taxon>
        <taxon>Metazoa</taxon>
        <taxon>Spiralia</taxon>
        <taxon>Lophotrochozoa</taxon>
        <taxon>Mollusca</taxon>
        <taxon>Bivalvia</taxon>
        <taxon>Autobranchia</taxon>
        <taxon>Heteroconchia</taxon>
        <taxon>Euheterodonta</taxon>
        <taxon>Imparidentia</taxon>
        <taxon>Neoheterodontei</taxon>
        <taxon>Myida</taxon>
        <taxon>Myoidea</taxon>
        <taxon>Myidae</taxon>
        <taxon>Mya</taxon>
    </lineage>
</organism>
<gene>
    <name evidence="3" type="ORF">MAR_005471</name>
</gene>
<evidence type="ECO:0000256" key="2">
    <source>
        <dbReference type="SAM" id="Phobius"/>
    </source>
</evidence>
<feature type="transmembrane region" description="Helical" evidence="2">
    <location>
        <begin position="176"/>
        <end position="200"/>
    </location>
</feature>
<accession>A0ABY7F3G4</accession>
<reference evidence="3" key="1">
    <citation type="submission" date="2022-11" db="EMBL/GenBank/DDBJ databases">
        <title>Centuries of genome instability and evolution in soft-shell clam transmissible cancer (bioRxiv).</title>
        <authorList>
            <person name="Hart S.F.M."/>
            <person name="Yonemitsu M.A."/>
            <person name="Giersch R.M."/>
            <person name="Beal B.F."/>
            <person name="Arriagada G."/>
            <person name="Davis B.W."/>
            <person name="Ostrander E.A."/>
            <person name="Goff S.P."/>
            <person name="Metzger M.J."/>
        </authorList>
    </citation>
    <scope>NUCLEOTIDE SEQUENCE</scope>
    <source>
        <strain evidence="3">MELC-2E11</strain>
        <tissue evidence="3">Siphon/mantle</tissue>
    </source>
</reference>
<keyword evidence="2" id="KW-1133">Transmembrane helix</keyword>
<keyword evidence="4" id="KW-1185">Reference proteome</keyword>
<name>A0ABY7F3G4_MYAAR</name>
<sequence length="297" mass="32277">MVVVMTVGSSCPKYQVAHLAPDNSTVCCLPVIFCGVVNCAQNGSKDECKPGIPGMRNSYNSSSLDENRKMCFLYMEKKHDVCPPECTPCGPLRYKPDLCGSCVWNETAWRLSQDKKIRPVSPDVSGTITDDPTVNMENTSEDNSPVGSKGYDIQIDNSTGSVEASSETAEKQDNNLVAVVVPVILVVVIVAVVIAIFLYVKRQIKKGDNHSMIVRFYHRVLPRKGAEYTDGIQHAAGQQDEAMQRGASQDDSYLNGDASIPYQDMSMLPSSPDACTEEDHNTSVPLLDSGACAQSIT</sequence>
<feature type="region of interest" description="Disordered" evidence="1">
    <location>
        <begin position="120"/>
        <end position="150"/>
    </location>
</feature>
<evidence type="ECO:0008006" key="5">
    <source>
        <dbReference type="Google" id="ProtNLM"/>
    </source>
</evidence>
<dbReference type="Proteomes" id="UP001164746">
    <property type="component" value="Chromosome 9"/>
</dbReference>
<evidence type="ECO:0000256" key="1">
    <source>
        <dbReference type="SAM" id="MobiDB-lite"/>
    </source>
</evidence>
<evidence type="ECO:0000313" key="3">
    <source>
        <dbReference type="EMBL" id="WAR15366.1"/>
    </source>
</evidence>
<keyword evidence="2" id="KW-0472">Membrane</keyword>
<evidence type="ECO:0000313" key="4">
    <source>
        <dbReference type="Proteomes" id="UP001164746"/>
    </source>
</evidence>
<proteinExistence type="predicted"/>
<protein>
    <recommendedName>
        <fullName evidence="5">TNFR-Cys domain-containing protein</fullName>
    </recommendedName>
</protein>
<dbReference type="EMBL" id="CP111020">
    <property type="protein sequence ID" value="WAR15366.1"/>
    <property type="molecule type" value="Genomic_DNA"/>
</dbReference>
<keyword evidence="2" id="KW-0812">Transmembrane</keyword>
<feature type="compositionally biased region" description="Polar residues" evidence="1">
    <location>
        <begin position="124"/>
        <end position="146"/>
    </location>
</feature>